<dbReference type="PANTHER" id="PTHR43441">
    <property type="entry name" value="RIBOSOMAL-PROTEIN-SERINE ACETYLTRANSFERASE"/>
    <property type="match status" value="1"/>
</dbReference>
<feature type="domain" description="N-acetyltransferase" evidence="1">
    <location>
        <begin position="59"/>
        <end position="154"/>
    </location>
</feature>
<dbReference type="PANTHER" id="PTHR43441:SF10">
    <property type="entry name" value="ACETYLTRANSFERASE"/>
    <property type="match status" value="1"/>
</dbReference>
<dbReference type="RefSeq" id="WP_369168080.1">
    <property type="nucleotide sequence ID" value="NZ_CP163439.1"/>
</dbReference>
<feature type="domain" description="Insertion element IS402-like" evidence="2">
    <location>
        <begin position="1"/>
        <end position="44"/>
    </location>
</feature>
<dbReference type="Gene3D" id="3.40.630.30">
    <property type="match status" value="1"/>
</dbReference>
<dbReference type="Pfam" id="PF13302">
    <property type="entry name" value="Acetyltransf_3"/>
    <property type="match status" value="1"/>
</dbReference>
<evidence type="ECO:0000259" key="2">
    <source>
        <dbReference type="Pfam" id="PF13340"/>
    </source>
</evidence>
<organism evidence="3">
    <name type="scientific">Streptomyces sp. R28</name>
    <dbReference type="NCBI Taxonomy" id="3238628"/>
    <lineage>
        <taxon>Bacteria</taxon>
        <taxon>Bacillati</taxon>
        <taxon>Actinomycetota</taxon>
        <taxon>Actinomycetes</taxon>
        <taxon>Kitasatosporales</taxon>
        <taxon>Streptomycetaceae</taxon>
        <taxon>Streptomyces</taxon>
    </lineage>
</organism>
<sequence length="170" mass="18967">MSDAQWERLEPLLPPIPRMGRPPRDRRHVFDGIWWRARTGSPGRNCHLAVDTSSADSVEAVGGWSEGWRKDWEEERPAQWAFVDVNTGRLLGRVALRETRLDEGTAEVAYCTTVEARGKGVAARVTTALARWALDDIGFHCLDLLHAARHEASCTHACRTTDRTGQPAPS</sequence>
<dbReference type="InterPro" id="IPR025161">
    <property type="entry name" value="IS402-like_dom"/>
</dbReference>
<proteinExistence type="predicted"/>
<protein>
    <submittedName>
        <fullName evidence="3">GNAT family N-acetyltransferase</fullName>
        <ecNumber evidence="3">2.3.1.-</ecNumber>
    </submittedName>
</protein>
<dbReference type="EC" id="2.3.1.-" evidence="3"/>
<gene>
    <name evidence="3" type="ORF">AB5J49_09445</name>
</gene>
<dbReference type="InterPro" id="IPR016181">
    <property type="entry name" value="Acyl_CoA_acyltransferase"/>
</dbReference>
<evidence type="ECO:0000313" key="3">
    <source>
        <dbReference type="EMBL" id="XDQ33520.1"/>
    </source>
</evidence>
<dbReference type="InterPro" id="IPR051908">
    <property type="entry name" value="Ribosomal_N-acetyltransferase"/>
</dbReference>
<dbReference type="GO" id="GO:0005737">
    <property type="term" value="C:cytoplasm"/>
    <property type="evidence" value="ECO:0007669"/>
    <property type="project" value="TreeGrafter"/>
</dbReference>
<dbReference type="AlphaFoldDB" id="A0AB39PS10"/>
<accession>A0AB39PS10</accession>
<dbReference type="GO" id="GO:0008999">
    <property type="term" value="F:protein-N-terminal-alanine acetyltransferase activity"/>
    <property type="evidence" value="ECO:0007669"/>
    <property type="project" value="TreeGrafter"/>
</dbReference>
<dbReference type="Pfam" id="PF13340">
    <property type="entry name" value="DUF4096"/>
    <property type="match status" value="1"/>
</dbReference>
<dbReference type="SUPFAM" id="SSF55729">
    <property type="entry name" value="Acyl-CoA N-acyltransferases (Nat)"/>
    <property type="match status" value="1"/>
</dbReference>
<dbReference type="InterPro" id="IPR000182">
    <property type="entry name" value="GNAT_dom"/>
</dbReference>
<name>A0AB39PS10_9ACTN</name>
<keyword evidence="3" id="KW-0808">Transferase</keyword>
<evidence type="ECO:0000259" key="1">
    <source>
        <dbReference type="Pfam" id="PF13302"/>
    </source>
</evidence>
<keyword evidence="3" id="KW-0012">Acyltransferase</keyword>
<dbReference type="GO" id="GO:1990189">
    <property type="term" value="F:protein N-terminal-serine acetyltransferase activity"/>
    <property type="evidence" value="ECO:0007669"/>
    <property type="project" value="TreeGrafter"/>
</dbReference>
<dbReference type="EMBL" id="CP163439">
    <property type="protein sequence ID" value="XDQ33520.1"/>
    <property type="molecule type" value="Genomic_DNA"/>
</dbReference>
<reference evidence="3" key="1">
    <citation type="submission" date="2024-07" db="EMBL/GenBank/DDBJ databases">
        <authorList>
            <person name="Yu S.T."/>
        </authorList>
    </citation>
    <scope>NUCLEOTIDE SEQUENCE</scope>
    <source>
        <strain evidence="3">R28</strain>
    </source>
</reference>